<keyword evidence="5" id="KW-0378">Hydrolase</keyword>
<reference evidence="12" key="1">
    <citation type="journal article" date="2024" name="Gigascience">
        <title>Chromosome-level genome of the poultry shaft louse Menopon gallinae provides insight into the host-switching and adaptive evolution of parasitic lice.</title>
        <authorList>
            <person name="Xu Y."/>
            <person name="Ma L."/>
            <person name="Liu S."/>
            <person name="Liang Y."/>
            <person name="Liu Q."/>
            <person name="He Z."/>
            <person name="Tian L."/>
            <person name="Duan Y."/>
            <person name="Cai W."/>
            <person name="Li H."/>
            <person name="Song F."/>
        </authorList>
    </citation>
    <scope>NUCLEOTIDE SEQUENCE</scope>
    <source>
        <strain evidence="12">Cailab_2023a</strain>
    </source>
</reference>
<dbReference type="AlphaFoldDB" id="A0AAW2HW38"/>
<evidence type="ECO:0000256" key="6">
    <source>
        <dbReference type="ARBA" id="ARBA00022840"/>
    </source>
</evidence>
<dbReference type="SUPFAM" id="SSF52540">
    <property type="entry name" value="P-loop containing nucleoside triphosphate hydrolases"/>
    <property type="match status" value="2"/>
</dbReference>
<keyword evidence="6" id="KW-0067">ATP-binding</keyword>
<dbReference type="CDD" id="cd19511">
    <property type="entry name" value="RecA-like_CDC48_r2-like"/>
    <property type="match status" value="1"/>
</dbReference>
<dbReference type="InterPro" id="IPR050168">
    <property type="entry name" value="AAA_ATPase_domain"/>
</dbReference>
<keyword evidence="4" id="KW-0547">Nucleotide-binding</keyword>
<dbReference type="Pfam" id="PF00004">
    <property type="entry name" value="AAA"/>
    <property type="match status" value="2"/>
</dbReference>
<dbReference type="GO" id="GO:0016887">
    <property type="term" value="F:ATP hydrolysis activity"/>
    <property type="evidence" value="ECO:0007669"/>
    <property type="project" value="InterPro"/>
</dbReference>
<dbReference type="PANTHER" id="PTHR23077:SF9">
    <property type="entry name" value="PEROXISOMAL ATPASE PEX6"/>
    <property type="match status" value="1"/>
</dbReference>
<evidence type="ECO:0000313" key="12">
    <source>
        <dbReference type="EMBL" id="KAL0273460.1"/>
    </source>
</evidence>
<keyword evidence="7" id="KW-0472">Membrane</keyword>
<evidence type="ECO:0000256" key="1">
    <source>
        <dbReference type="ARBA" id="ARBA00004370"/>
    </source>
</evidence>
<evidence type="ECO:0000256" key="7">
    <source>
        <dbReference type="ARBA" id="ARBA00023136"/>
    </source>
</evidence>
<dbReference type="PANTHER" id="PTHR23077">
    <property type="entry name" value="AAA-FAMILY ATPASE"/>
    <property type="match status" value="1"/>
</dbReference>
<evidence type="ECO:0000256" key="2">
    <source>
        <dbReference type="ARBA" id="ARBA00006914"/>
    </source>
</evidence>
<dbReference type="GO" id="GO:0005829">
    <property type="term" value="C:cytosol"/>
    <property type="evidence" value="ECO:0007669"/>
    <property type="project" value="TreeGrafter"/>
</dbReference>
<dbReference type="GO" id="GO:0005778">
    <property type="term" value="C:peroxisomal membrane"/>
    <property type="evidence" value="ECO:0007669"/>
    <property type="project" value="TreeGrafter"/>
</dbReference>
<accession>A0AAW2HW38</accession>
<protein>
    <recommendedName>
        <fullName evidence="8">Peroxisomal ATPase PEX6</fullName>
    </recommendedName>
    <alternativeName>
        <fullName evidence="9">Peroxin-6</fullName>
    </alternativeName>
</protein>
<evidence type="ECO:0000256" key="5">
    <source>
        <dbReference type="ARBA" id="ARBA00022801"/>
    </source>
</evidence>
<dbReference type="InterPro" id="IPR003593">
    <property type="entry name" value="AAA+_ATPase"/>
</dbReference>
<sequence length="820" mass="92847">MNKKNFRVECVTDDYFEDLVARDESKEKFKGDVKSCALISSLCQENLQVKNRSWLNIMLSGDNSSIAKYNSPDSYIIQCFFVSSIDCQNVLYVTNEKYFNMVKHFNMKNTVGPSFDISFPNEVLRRATLVEKRVPKRERERENEVEYAGQVEEAKILNLCHIIYGDDIDLKLVKTFIDIFFVTPKCLKSGEIFQINIKKLRPFLGLDVPCFNVENIYLKVEDVIPGSKRKSNEFGCLVQTGITEINLLVKMRAYVPPVYKKYVSLRNKGGYEIDNCPAGLDKYYEKLKHLVEIITNDESIKLKPMLLLTGPRGAGKKTVLNCVASRFGFTIRKIDCFEFLESASGFDAKFKSAIYSAKTSAPCILFLDNIELLGRDNQNKECVTTVDAFQLRVNELFSRKLDPPVIIVAACSQKTPDIIAAVHRMFIKRIAFEQMKKDEVYRLLNWLVREAGVTCDEQVLKETTEWVNGYLFADLVKMFGLALKLQREDQTLEESQELLLKIDHLQEAIGIMGSLNSDSIGSVKVPSVHWDDVGGLENLKEEITHALNFPLKHPELTASGLRLSGFLFYGPPGTGKTLMAKAVATEFNYRFLSVKGPELMNMYVGQSEQNVREVFQKARDAAPCIIFFDELDSLAPKRGSTSVAVTDRVVSQLLTEMDGLHSNVGVFVIAATNRPDMVDPALLRPGRFDKMFYVGVCSTIETKLSVMKALTRKFSLGTRVNLKDIVSNLPDQVTGADIYSICSNAWLGAARRHIHELKDGCEPKLPVKVMMVDFKIALSNFVPSLTPDMVQFYDKFRYLQKEGNRKDFDCIAITKGEERK</sequence>
<dbReference type="InterPro" id="IPR003960">
    <property type="entry name" value="ATPase_AAA_CS"/>
</dbReference>
<dbReference type="EMBL" id="JARGDH010000003">
    <property type="protein sequence ID" value="KAL0273460.1"/>
    <property type="molecule type" value="Genomic_DNA"/>
</dbReference>
<feature type="domain" description="AAA+ ATPase" evidence="11">
    <location>
        <begin position="302"/>
        <end position="436"/>
    </location>
</feature>
<comment type="catalytic activity">
    <reaction evidence="10">
        <text>ATP + H2O = ADP + phosphate + H(+)</text>
        <dbReference type="Rhea" id="RHEA:13065"/>
        <dbReference type="ChEBI" id="CHEBI:15377"/>
        <dbReference type="ChEBI" id="CHEBI:15378"/>
        <dbReference type="ChEBI" id="CHEBI:30616"/>
        <dbReference type="ChEBI" id="CHEBI:43474"/>
        <dbReference type="ChEBI" id="CHEBI:456216"/>
    </reaction>
    <physiologicalReaction direction="left-to-right" evidence="10">
        <dbReference type="Rhea" id="RHEA:13066"/>
    </physiologicalReaction>
</comment>
<proteinExistence type="inferred from homology"/>
<feature type="domain" description="AAA+ ATPase" evidence="11">
    <location>
        <begin position="562"/>
        <end position="698"/>
    </location>
</feature>
<comment type="similarity">
    <text evidence="2">Belongs to the AAA ATPase family.</text>
</comment>
<dbReference type="GO" id="GO:0005524">
    <property type="term" value="F:ATP binding"/>
    <property type="evidence" value="ECO:0007669"/>
    <property type="project" value="UniProtKB-KW"/>
</dbReference>
<comment type="caution">
    <text evidence="12">The sequence shown here is derived from an EMBL/GenBank/DDBJ whole genome shotgun (WGS) entry which is preliminary data.</text>
</comment>
<evidence type="ECO:0000256" key="9">
    <source>
        <dbReference type="ARBA" id="ARBA00034920"/>
    </source>
</evidence>
<dbReference type="SMART" id="SM00382">
    <property type="entry name" value="AAA"/>
    <property type="match status" value="2"/>
</dbReference>
<name>A0AAW2HW38_9NEOP</name>
<organism evidence="12">
    <name type="scientific">Menopon gallinae</name>
    <name type="common">poultry shaft louse</name>
    <dbReference type="NCBI Taxonomy" id="328185"/>
    <lineage>
        <taxon>Eukaryota</taxon>
        <taxon>Metazoa</taxon>
        <taxon>Ecdysozoa</taxon>
        <taxon>Arthropoda</taxon>
        <taxon>Hexapoda</taxon>
        <taxon>Insecta</taxon>
        <taxon>Pterygota</taxon>
        <taxon>Neoptera</taxon>
        <taxon>Paraneoptera</taxon>
        <taxon>Psocodea</taxon>
        <taxon>Troctomorpha</taxon>
        <taxon>Phthiraptera</taxon>
        <taxon>Amblycera</taxon>
        <taxon>Menoponidae</taxon>
        <taxon>Menopon</taxon>
    </lineage>
</organism>
<keyword evidence="3" id="KW-0962">Peroxisome biogenesis</keyword>
<evidence type="ECO:0000259" key="11">
    <source>
        <dbReference type="SMART" id="SM00382"/>
    </source>
</evidence>
<dbReference type="PROSITE" id="PS00674">
    <property type="entry name" value="AAA"/>
    <property type="match status" value="1"/>
</dbReference>
<evidence type="ECO:0000256" key="4">
    <source>
        <dbReference type="ARBA" id="ARBA00022741"/>
    </source>
</evidence>
<evidence type="ECO:0000256" key="10">
    <source>
        <dbReference type="ARBA" id="ARBA00048778"/>
    </source>
</evidence>
<gene>
    <name evidence="12" type="ORF">PYX00_006116</name>
</gene>
<dbReference type="InterPro" id="IPR027417">
    <property type="entry name" value="P-loop_NTPase"/>
</dbReference>
<dbReference type="Gene3D" id="3.40.50.300">
    <property type="entry name" value="P-loop containing nucleotide triphosphate hydrolases"/>
    <property type="match status" value="2"/>
</dbReference>
<dbReference type="FunFam" id="3.40.50.300:FF:000109">
    <property type="entry name" value="Peroxisomal biogenesis factor 6"/>
    <property type="match status" value="1"/>
</dbReference>
<evidence type="ECO:0000256" key="3">
    <source>
        <dbReference type="ARBA" id="ARBA00022593"/>
    </source>
</evidence>
<dbReference type="GO" id="GO:0016558">
    <property type="term" value="P:protein import into peroxisome matrix"/>
    <property type="evidence" value="ECO:0007669"/>
    <property type="project" value="TreeGrafter"/>
</dbReference>
<evidence type="ECO:0000256" key="8">
    <source>
        <dbReference type="ARBA" id="ARBA00034811"/>
    </source>
</evidence>
<comment type="subcellular location">
    <subcellularLocation>
        <location evidence="1">Membrane</location>
    </subcellularLocation>
</comment>
<dbReference type="Gene3D" id="1.10.8.60">
    <property type="match status" value="1"/>
</dbReference>
<dbReference type="InterPro" id="IPR003959">
    <property type="entry name" value="ATPase_AAA_core"/>
</dbReference>